<accession>A0A9E7EDZ6</accession>
<gene>
    <name evidence="1" type="ORF">MUK42_33836</name>
</gene>
<protein>
    <submittedName>
        <fullName evidence="1">Uncharacterized protein</fullName>
    </submittedName>
</protein>
<proteinExistence type="predicted"/>
<evidence type="ECO:0000313" key="2">
    <source>
        <dbReference type="Proteomes" id="UP001055439"/>
    </source>
</evidence>
<dbReference type="AlphaFoldDB" id="A0A9E7EDZ6"/>
<sequence length="195" mass="22477">MEPPNVQFLIWSRQWYRPGPIDEALPERWYCLVSSLSGNGTTQWQKAWAVAPPRPGRPRRGLFLAPNKSLAKVIQIERERILRENLIKIRLKEKPYGHDNTMPVFVWVGRHHVLPFPFLPTKPFVEARESRRSRSKWLLDNVASLCFFPLSEVLGFSHRDLLRSDSFLSLGSHDQPLAHLLVPGPLRGFPPSIDS</sequence>
<keyword evidence="2" id="KW-1185">Reference proteome</keyword>
<reference evidence="1" key="1">
    <citation type="submission" date="2022-05" db="EMBL/GenBank/DDBJ databases">
        <title>The Musa troglodytarum L. genome provides insights into the mechanism of non-climacteric behaviour and enrichment of carotenoids.</title>
        <authorList>
            <person name="Wang J."/>
        </authorList>
    </citation>
    <scope>NUCLEOTIDE SEQUENCE</scope>
    <source>
        <tissue evidence="1">Leaf</tissue>
    </source>
</reference>
<evidence type="ECO:0000313" key="1">
    <source>
        <dbReference type="EMBL" id="URD75203.1"/>
    </source>
</evidence>
<dbReference type="EMBL" id="CP097502">
    <property type="protein sequence ID" value="URD75203.1"/>
    <property type="molecule type" value="Genomic_DNA"/>
</dbReference>
<name>A0A9E7EDZ6_9LILI</name>
<organism evidence="1 2">
    <name type="scientific">Musa troglodytarum</name>
    <name type="common">fe'i banana</name>
    <dbReference type="NCBI Taxonomy" id="320322"/>
    <lineage>
        <taxon>Eukaryota</taxon>
        <taxon>Viridiplantae</taxon>
        <taxon>Streptophyta</taxon>
        <taxon>Embryophyta</taxon>
        <taxon>Tracheophyta</taxon>
        <taxon>Spermatophyta</taxon>
        <taxon>Magnoliopsida</taxon>
        <taxon>Liliopsida</taxon>
        <taxon>Zingiberales</taxon>
        <taxon>Musaceae</taxon>
        <taxon>Musa</taxon>
    </lineage>
</organism>
<dbReference type="Proteomes" id="UP001055439">
    <property type="component" value="Chromosome 1"/>
</dbReference>